<protein>
    <submittedName>
        <fullName evidence="1">Uncharacterized protein</fullName>
    </submittedName>
</protein>
<organism evidence="1">
    <name type="scientific">Thermomicrobium roseum</name>
    <dbReference type="NCBI Taxonomy" id="500"/>
    <lineage>
        <taxon>Bacteria</taxon>
        <taxon>Pseudomonadati</taxon>
        <taxon>Thermomicrobiota</taxon>
        <taxon>Thermomicrobia</taxon>
        <taxon>Thermomicrobiales</taxon>
        <taxon>Thermomicrobiaceae</taxon>
        <taxon>Thermomicrobium</taxon>
    </lineage>
</organism>
<dbReference type="AlphaFoldDB" id="A0A7C5RSW1"/>
<evidence type="ECO:0000313" key="1">
    <source>
        <dbReference type="EMBL" id="HHM95709.1"/>
    </source>
</evidence>
<dbReference type="EMBL" id="DRWX01000030">
    <property type="protein sequence ID" value="HHM95709.1"/>
    <property type="molecule type" value="Genomic_DNA"/>
</dbReference>
<comment type="caution">
    <text evidence="1">The sequence shown here is derived from an EMBL/GenBank/DDBJ whole genome shotgun (WGS) entry which is preliminary data.</text>
</comment>
<sequence>MEGFIGNDLTVVADLPGSGSVTVTVKDSLGEAVSGLSAASLGGNRFAVTVPASRVTVPGVWEVTFTRGGIQRVIPTFVGNPSPVPMLSLYDLLAQVASQHAPVIEGEISEVSPDGTVLVDTALPGGTDTWVQQSVVIHPDDDIANGLVSRVVASSSGGELTLVSPFPSPVAPGTRYLLLGLSPSEVLRAIRSAVVEYANLARVRLDAPGIPVSTSPGSREGIAVIPAGFTHIYEVHTDSGLVPGNAWSPAPGRKLLVPAELTEVLLRGFGPLTPPVQPHSRLPVEPLSLVSLASVFLHAARSRGPGIDVEEHLRRLMVALQVADGSLHRLVGRVPHGAVAVLP</sequence>
<name>A0A7C5RSW1_THERO</name>
<gene>
    <name evidence="1" type="ORF">ENM21_00605</name>
</gene>
<proteinExistence type="predicted"/>
<accession>A0A7C5RSW1</accession>
<reference evidence="1" key="1">
    <citation type="journal article" date="2020" name="mSystems">
        <title>Genome- and Community-Level Interaction Insights into Carbon Utilization and Element Cycling Functions of Hydrothermarchaeota in Hydrothermal Sediment.</title>
        <authorList>
            <person name="Zhou Z."/>
            <person name="Liu Y."/>
            <person name="Xu W."/>
            <person name="Pan J."/>
            <person name="Luo Z.H."/>
            <person name="Li M."/>
        </authorList>
    </citation>
    <scope>NUCLEOTIDE SEQUENCE [LARGE SCALE GENOMIC DNA]</scope>
    <source>
        <strain evidence="1">SpSt-1065</strain>
    </source>
</reference>